<reference evidence="1" key="1">
    <citation type="submission" date="2020-05" db="EMBL/GenBank/DDBJ databases">
        <authorList>
            <person name="Chiriac C."/>
            <person name="Salcher M."/>
            <person name="Ghai R."/>
            <person name="Kavagutti S V."/>
        </authorList>
    </citation>
    <scope>NUCLEOTIDE SEQUENCE</scope>
</reference>
<gene>
    <name evidence="1" type="ORF">UFOPK3772_02399</name>
</gene>
<proteinExistence type="predicted"/>
<dbReference type="AlphaFoldDB" id="A0A6J7L6V4"/>
<name>A0A6J7L6V4_9ZZZZ</name>
<protein>
    <submittedName>
        <fullName evidence="1">Unannotated protein</fullName>
    </submittedName>
</protein>
<sequence length="47" mass="5232">MVTGQSLPNETVAPESTRVFMRYWRLVRSSPSLGAVNSVCQESNFAQ</sequence>
<accession>A0A6J7L6V4</accession>
<organism evidence="1">
    <name type="scientific">freshwater metagenome</name>
    <dbReference type="NCBI Taxonomy" id="449393"/>
    <lineage>
        <taxon>unclassified sequences</taxon>
        <taxon>metagenomes</taxon>
        <taxon>ecological metagenomes</taxon>
    </lineage>
</organism>
<evidence type="ECO:0000313" key="1">
    <source>
        <dbReference type="EMBL" id="CAB4963595.1"/>
    </source>
</evidence>
<dbReference type="EMBL" id="CAFBNE010000090">
    <property type="protein sequence ID" value="CAB4963595.1"/>
    <property type="molecule type" value="Genomic_DNA"/>
</dbReference>